<dbReference type="AlphaFoldDB" id="A0A2I0H8D9"/>
<reference evidence="2 3" key="1">
    <citation type="submission" date="2017-11" db="EMBL/GenBank/DDBJ databases">
        <title>De-novo sequencing of pomegranate (Punica granatum L.) genome.</title>
        <authorList>
            <person name="Akparov Z."/>
            <person name="Amiraslanov A."/>
            <person name="Hajiyeva S."/>
            <person name="Abbasov M."/>
            <person name="Kaur K."/>
            <person name="Hamwieh A."/>
            <person name="Solovyev V."/>
            <person name="Salamov A."/>
            <person name="Braich B."/>
            <person name="Kosarev P."/>
            <person name="Mahmoud A."/>
            <person name="Hajiyev E."/>
            <person name="Babayeva S."/>
            <person name="Izzatullayeva V."/>
            <person name="Mammadov A."/>
            <person name="Mammadov A."/>
            <person name="Sharifova S."/>
            <person name="Ojaghi J."/>
            <person name="Eynullazada K."/>
            <person name="Bayramov B."/>
            <person name="Abdulazimova A."/>
            <person name="Shahmuradov I."/>
        </authorList>
    </citation>
    <scope>NUCLEOTIDE SEQUENCE [LARGE SCALE GENOMIC DNA]</scope>
    <source>
        <strain evidence="3">cv. AG2017</strain>
        <tissue evidence="2">Leaf</tissue>
    </source>
</reference>
<name>A0A2I0H8D9_PUNGR</name>
<evidence type="ECO:0000313" key="2">
    <source>
        <dbReference type="EMBL" id="PKI04231.1"/>
    </source>
</evidence>
<evidence type="ECO:0000256" key="1">
    <source>
        <dbReference type="SAM" id="MobiDB-lite"/>
    </source>
</evidence>
<organism evidence="2 3">
    <name type="scientific">Punica granatum</name>
    <name type="common">Pomegranate</name>
    <dbReference type="NCBI Taxonomy" id="22663"/>
    <lineage>
        <taxon>Eukaryota</taxon>
        <taxon>Viridiplantae</taxon>
        <taxon>Streptophyta</taxon>
        <taxon>Embryophyta</taxon>
        <taxon>Tracheophyta</taxon>
        <taxon>Spermatophyta</taxon>
        <taxon>Magnoliopsida</taxon>
        <taxon>eudicotyledons</taxon>
        <taxon>Gunneridae</taxon>
        <taxon>Pentapetalae</taxon>
        <taxon>rosids</taxon>
        <taxon>malvids</taxon>
        <taxon>Myrtales</taxon>
        <taxon>Lythraceae</taxon>
        <taxon>Punica</taxon>
    </lineage>
</organism>
<dbReference type="Proteomes" id="UP000233551">
    <property type="component" value="Unassembled WGS sequence"/>
</dbReference>
<proteinExistence type="predicted"/>
<feature type="region of interest" description="Disordered" evidence="1">
    <location>
        <begin position="33"/>
        <end position="90"/>
    </location>
</feature>
<accession>A0A2I0H8D9</accession>
<sequence length="90" mass="9581">MKKTAHPMKGLSLCSTLVPEAGPWEGGLFLRASGPPPLLTTERNTLASPPSHPKPAITILTERPERDGTEPTESAKASWVVGKAKGRKVI</sequence>
<dbReference type="EMBL" id="PGOL01041510">
    <property type="protein sequence ID" value="PKI04231.1"/>
    <property type="molecule type" value="Genomic_DNA"/>
</dbReference>
<gene>
    <name evidence="2" type="ORF">CRG98_049627</name>
</gene>
<keyword evidence="3" id="KW-1185">Reference proteome</keyword>
<comment type="caution">
    <text evidence="2">The sequence shown here is derived from an EMBL/GenBank/DDBJ whole genome shotgun (WGS) entry which is preliminary data.</text>
</comment>
<protein>
    <submittedName>
        <fullName evidence="2">Uncharacterized protein</fullName>
    </submittedName>
</protein>
<evidence type="ECO:0000313" key="3">
    <source>
        <dbReference type="Proteomes" id="UP000233551"/>
    </source>
</evidence>